<dbReference type="Pfam" id="PF12585">
    <property type="entry name" value="DUF3759"/>
    <property type="match status" value="1"/>
</dbReference>
<dbReference type="InterPro" id="IPR022234">
    <property type="entry name" value="DUF3759"/>
</dbReference>
<accession>A0A5C5FY71</accession>
<proteinExistence type="predicted"/>
<comment type="caution">
    <text evidence="2">The sequence shown here is derived from an EMBL/GenBank/DDBJ whole genome shotgun (WGS) entry which is preliminary data.</text>
</comment>
<dbReference type="PANTHER" id="PTHR37450">
    <property type="entry name" value="CIPC PROTEIN"/>
    <property type="match status" value="1"/>
</dbReference>
<sequence>MFFDDDSNQANAYQKVQDEDLTQHDPSLAHELIAGAAAFEAQKAYMDHKERSGTPENHEMAKELFAGFAAAAVDRLVESKGLDFVDREKAKYDARRQLEEQVSPDRY</sequence>
<dbReference type="PANTHER" id="PTHR37450:SF1">
    <property type="entry name" value="CIPC PROTEIN"/>
    <property type="match status" value="1"/>
</dbReference>
<dbReference type="Proteomes" id="UP000311382">
    <property type="component" value="Unassembled WGS sequence"/>
</dbReference>
<evidence type="ECO:0000256" key="1">
    <source>
        <dbReference type="SAM" id="MobiDB-lite"/>
    </source>
</evidence>
<evidence type="ECO:0000313" key="3">
    <source>
        <dbReference type="Proteomes" id="UP000311382"/>
    </source>
</evidence>
<feature type="region of interest" description="Disordered" evidence="1">
    <location>
        <begin position="1"/>
        <end position="24"/>
    </location>
</feature>
<protein>
    <submittedName>
        <fullName evidence="2">CipC protein</fullName>
    </submittedName>
</protein>
<reference evidence="2 3" key="1">
    <citation type="submission" date="2019-03" db="EMBL/GenBank/DDBJ databases">
        <title>Rhodosporidium diobovatum UCD-FST 08-225 genome sequencing, assembly, and annotation.</title>
        <authorList>
            <person name="Fakankun I.U."/>
            <person name="Fristensky B."/>
            <person name="Levin D.B."/>
        </authorList>
    </citation>
    <scope>NUCLEOTIDE SEQUENCE [LARGE SCALE GENOMIC DNA]</scope>
    <source>
        <strain evidence="2 3">UCD-FST 08-225</strain>
    </source>
</reference>
<keyword evidence="3" id="KW-1185">Reference proteome</keyword>
<name>A0A5C5FY71_9BASI</name>
<dbReference type="STRING" id="5288.A0A5C5FY71"/>
<dbReference type="OrthoDB" id="9895617at2759"/>
<dbReference type="EMBL" id="SOZI01000047">
    <property type="protein sequence ID" value="TNY21286.1"/>
    <property type="molecule type" value="Genomic_DNA"/>
</dbReference>
<dbReference type="AlphaFoldDB" id="A0A5C5FY71"/>
<organism evidence="2 3">
    <name type="scientific">Rhodotorula diobovata</name>
    <dbReference type="NCBI Taxonomy" id="5288"/>
    <lineage>
        <taxon>Eukaryota</taxon>
        <taxon>Fungi</taxon>
        <taxon>Dikarya</taxon>
        <taxon>Basidiomycota</taxon>
        <taxon>Pucciniomycotina</taxon>
        <taxon>Microbotryomycetes</taxon>
        <taxon>Sporidiobolales</taxon>
        <taxon>Sporidiobolaceae</taxon>
        <taxon>Rhodotorula</taxon>
    </lineage>
</organism>
<gene>
    <name evidence="2" type="ORF">DMC30DRAFT_209408</name>
</gene>
<evidence type="ECO:0000313" key="2">
    <source>
        <dbReference type="EMBL" id="TNY21286.1"/>
    </source>
</evidence>